<sequence length="49" mass="5735">QKVRKSIEEQEQRGLFVLVFTAVFREGFEIVLFLSTIYLSSNPQRIFIG</sequence>
<dbReference type="GO" id="GO:0005381">
    <property type="term" value="F:iron ion transmembrane transporter activity"/>
    <property type="evidence" value="ECO:0007669"/>
    <property type="project" value="InterPro"/>
</dbReference>
<dbReference type="InterPro" id="IPR004923">
    <property type="entry name" value="FTR1/Fip1/EfeU"/>
</dbReference>
<feature type="non-terminal residue" evidence="7">
    <location>
        <position position="49"/>
    </location>
</feature>
<protein>
    <submittedName>
        <fullName evidence="7">Uncharacterized protein</fullName>
    </submittedName>
</protein>
<feature type="transmembrane region" description="Helical" evidence="6">
    <location>
        <begin position="15"/>
        <end position="39"/>
    </location>
</feature>
<evidence type="ECO:0000256" key="3">
    <source>
        <dbReference type="ARBA" id="ARBA00022692"/>
    </source>
</evidence>
<evidence type="ECO:0000313" key="7">
    <source>
        <dbReference type="EMBL" id="PIV71264.1"/>
    </source>
</evidence>
<evidence type="ECO:0000256" key="2">
    <source>
        <dbReference type="ARBA" id="ARBA00008333"/>
    </source>
</evidence>
<comment type="caution">
    <text evidence="7">The sequence shown here is derived from an EMBL/GenBank/DDBJ whole genome shotgun (WGS) entry which is preliminary data.</text>
</comment>
<evidence type="ECO:0000256" key="5">
    <source>
        <dbReference type="ARBA" id="ARBA00023136"/>
    </source>
</evidence>
<name>A0A2M7EL04_9BACT</name>
<evidence type="ECO:0000256" key="4">
    <source>
        <dbReference type="ARBA" id="ARBA00022989"/>
    </source>
</evidence>
<keyword evidence="3 6" id="KW-0812">Transmembrane</keyword>
<keyword evidence="4 6" id="KW-1133">Transmembrane helix</keyword>
<dbReference type="GO" id="GO:0033573">
    <property type="term" value="C:high-affinity iron permease complex"/>
    <property type="evidence" value="ECO:0007669"/>
    <property type="project" value="InterPro"/>
</dbReference>
<gene>
    <name evidence="7" type="ORF">COW57_00440</name>
</gene>
<comment type="subcellular location">
    <subcellularLocation>
        <location evidence="1">Membrane</location>
        <topology evidence="1">Multi-pass membrane protein</topology>
    </subcellularLocation>
</comment>
<evidence type="ECO:0000313" key="8">
    <source>
        <dbReference type="Proteomes" id="UP000228762"/>
    </source>
</evidence>
<dbReference type="Proteomes" id="UP000228762">
    <property type="component" value="Unassembled WGS sequence"/>
</dbReference>
<accession>A0A2M7EL04</accession>
<dbReference type="AlphaFoldDB" id="A0A2M7EL04"/>
<proteinExistence type="inferred from homology"/>
<comment type="similarity">
    <text evidence="2">Belongs to the oxidase-dependent Fe transporter (OFeT) (TC 9.A.10.1) family.</text>
</comment>
<reference evidence="8" key="1">
    <citation type="submission" date="2017-09" db="EMBL/GenBank/DDBJ databases">
        <title>Depth-based differentiation of microbial function through sediment-hosted aquifers and enrichment of novel symbionts in the deep terrestrial subsurface.</title>
        <authorList>
            <person name="Probst A.J."/>
            <person name="Ladd B."/>
            <person name="Jarett J.K."/>
            <person name="Geller-Mcgrath D.E."/>
            <person name="Sieber C.M.K."/>
            <person name="Emerson J.B."/>
            <person name="Anantharaman K."/>
            <person name="Thomas B.C."/>
            <person name="Malmstrom R."/>
            <person name="Stieglmeier M."/>
            <person name="Klingl A."/>
            <person name="Woyke T."/>
            <person name="Ryan C.M."/>
            <person name="Banfield J.F."/>
        </authorList>
    </citation>
    <scope>NUCLEOTIDE SEQUENCE [LARGE SCALE GENOMIC DNA]</scope>
</reference>
<keyword evidence="5 6" id="KW-0472">Membrane</keyword>
<evidence type="ECO:0000256" key="6">
    <source>
        <dbReference type="SAM" id="Phobius"/>
    </source>
</evidence>
<feature type="non-terminal residue" evidence="7">
    <location>
        <position position="1"/>
    </location>
</feature>
<organism evidence="7 8">
    <name type="scientific">Candidatus Roizmanbacteria bacterium CG17_big_fil_post_rev_8_21_14_2_50_39_7</name>
    <dbReference type="NCBI Taxonomy" id="1974858"/>
    <lineage>
        <taxon>Bacteria</taxon>
        <taxon>Candidatus Roizmaniibacteriota</taxon>
    </lineage>
</organism>
<dbReference type="Pfam" id="PF03239">
    <property type="entry name" value="FTR1"/>
    <property type="match status" value="1"/>
</dbReference>
<dbReference type="EMBL" id="PFEV01000019">
    <property type="protein sequence ID" value="PIV71264.1"/>
    <property type="molecule type" value="Genomic_DNA"/>
</dbReference>
<evidence type="ECO:0000256" key="1">
    <source>
        <dbReference type="ARBA" id="ARBA00004141"/>
    </source>
</evidence>